<sequence length="131" mass="15536">MEAAHQRVNSRENDEKRTKKKGNYELLLHNSRADIYTQPYEHTREHVCSIRRRRGWTRASKFSRRSYKRSERRAINRGLRCASFGVCLQHHPEITESPSCVRVNRNNLDSAPRTFSSFRAAPYRTHPRLAR</sequence>
<evidence type="ECO:0000313" key="2">
    <source>
        <dbReference type="EMBL" id="CAB0030568.1"/>
    </source>
</evidence>
<feature type="region of interest" description="Disordered" evidence="1">
    <location>
        <begin position="1"/>
        <end position="24"/>
    </location>
</feature>
<name>A0A6H5HZM2_9HYME</name>
<evidence type="ECO:0000256" key="1">
    <source>
        <dbReference type="SAM" id="MobiDB-lite"/>
    </source>
</evidence>
<dbReference type="EMBL" id="CADCXV010000502">
    <property type="protein sequence ID" value="CAB0030568.1"/>
    <property type="molecule type" value="Genomic_DNA"/>
</dbReference>
<dbReference type="Proteomes" id="UP000479190">
    <property type="component" value="Unassembled WGS sequence"/>
</dbReference>
<dbReference type="AlphaFoldDB" id="A0A6H5HZM2"/>
<gene>
    <name evidence="2" type="ORF">TBRA_LOCUS2566</name>
</gene>
<keyword evidence="3" id="KW-1185">Reference proteome</keyword>
<organism evidence="2 3">
    <name type="scientific">Trichogramma brassicae</name>
    <dbReference type="NCBI Taxonomy" id="86971"/>
    <lineage>
        <taxon>Eukaryota</taxon>
        <taxon>Metazoa</taxon>
        <taxon>Ecdysozoa</taxon>
        <taxon>Arthropoda</taxon>
        <taxon>Hexapoda</taxon>
        <taxon>Insecta</taxon>
        <taxon>Pterygota</taxon>
        <taxon>Neoptera</taxon>
        <taxon>Endopterygota</taxon>
        <taxon>Hymenoptera</taxon>
        <taxon>Apocrita</taxon>
        <taxon>Proctotrupomorpha</taxon>
        <taxon>Chalcidoidea</taxon>
        <taxon>Trichogrammatidae</taxon>
        <taxon>Trichogramma</taxon>
    </lineage>
</organism>
<evidence type="ECO:0000313" key="3">
    <source>
        <dbReference type="Proteomes" id="UP000479190"/>
    </source>
</evidence>
<protein>
    <submittedName>
        <fullName evidence="2">Uncharacterized protein</fullName>
    </submittedName>
</protein>
<proteinExistence type="predicted"/>
<reference evidence="2 3" key="1">
    <citation type="submission" date="2020-02" db="EMBL/GenBank/DDBJ databases">
        <authorList>
            <person name="Ferguson B K."/>
        </authorList>
    </citation>
    <scope>NUCLEOTIDE SEQUENCE [LARGE SCALE GENOMIC DNA]</scope>
</reference>
<accession>A0A6H5HZM2</accession>